<accession>A0A6C0I4I0</accession>
<evidence type="ECO:0000313" key="3">
    <source>
        <dbReference type="EMBL" id="QHT87794.1"/>
    </source>
</evidence>
<evidence type="ECO:0000256" key="2">
    <source>
        <dbReference type="SAM" id="Phobius"/>
    </source>
</evidence>
<sequence length="284" mass="32664">MYIKYIYKHNYIILQVLLVIVLVIVLFLILYNNIYNIDYYQNSVPITTNGYNNSDINNDSDNIIYCFWTGDNKMSNARIECLNNLRTVSECNVLLITKDNLSNYILNDVPLHPSFNYLSETHKADYLRTYFMNFYGGGYSDIKQDITEQQLNDLLQQGITLDQIAQIAQEQGDPIPPLVASMMEQQGIGISNSSSPAQNQQTQPLETQSLKSKKYPTMMNSTEYKSYQDTVKKEEEEKAKQTQSQKTNVYGYVFSPLLSEELMKDMKRTQGSFFVGVNIANLMI</sequence>
<dbReference type="GO" id="GO:0016757">
    <property type="term" value="F:glycosyltransferase activity"/>
    <property type="evidence" value="ECO:0007669"/>
    <property type="project" value="InterPro"/>
</dbReference>
<dbReference type="EMBL" id="MN740101">
    <property type="protein sequence ID" value="QHT87794.1"/>
    <property type="molecule type" value="Genomic_DNA"/>
</dbReference>
<dbReference type="SUPFAM" id="SSF53448">
    <property type="entry name" value="Nucleotide-diphospho-sugar transferases"/>
    <property type="match status" value="1"/>
</dbReference>
<dbReference type="AlphaFoldDB" id="A0A6C0I4I0"/>
<keyword evidence="2" id="KW-0472">Membrane</keyword>
<reference evidence="3" key="1">
    <citation type="journal article" date="2020" name="Nature">
        <title>Giant virus diversity and host interactions through global metagenomics.</title>
        <authorList>
            <person name="Schulz F."/>
            <person name="Roux S."/>
            <person name="Paez-Espino D."/>
            <person name="Jungbluth S."/>
            <person name="Walsh D.A."/>
            <person name="Denef V.J."/>
            <person name="McMahon K.D."/>
            <person name="Konstantinidis K.T."/>
            <person name="Eloe-Fadrosh E.A."/>
            <person name="Kyrpides N.C."/>
            <person name="Woyke T."/>
        </authorList>
    </citation>
    <scope>NUCLEOTIDE SEQUENCE</scope>
    <source>
        <strain evidence="3">GVMAG-M-3300023184-191</strain>
    </source>
</reference>
<dbReference type="InterPro" id="IPR029044">
    <property type="entry name" value="Nucleotide-diphossugar_trans"/>
</dbReference>
<organism evidence="3">
    <name type="scientific">viral metagenome</name>
    <dbReference type="NCBI Taxonomy" id="1070528"/>
    <lineage>
        <taxon>unclassified sequences</taxon>
        <taxon>metagenomes</taxon>
        <taxon>organismal metagenomes</taxon>
    </lineage>
</organism>
<dbReference type="Pfam" id="PF05704">
    <property type="entry name" value="Caps_synth"/>
    <property type="match status" value="1"/>
</dbReference>
<proteinExistence type="predicted"/>
<feature type="region of interest" description="Disordered" evidence="1">
    <location>
        <begin position="189"/>
        <end position="208"/>
    </location>
</feature>
<dbReference type="InterPro" id="IPR008441">
    <property type="entry name" value="AfumC-like_glycosyl_Trfase"/>
</dbReference>
<keyword evidence="2" id="KW-0812">Transmembrane</keyword>
<name>A0A6C0I4I0_9ZZZZ</name>
<protein>
    <submittedName>
        <fullName evidence="3">Uncharacterized protein</fullName>
    </submittedName>
</protein>
<keyword evidence="2" id="KW-1133">Transmembrane helix</keyword>
<evidence type="ECO:0000256" key="1">
    <source>
        <dbReference type="SAM" id="MobiDB-lite"/>
    </source>
</evidence>
<feature type="transmembrane region" description="Helical" evidence="2">
    <location>
        <begin position="12"/>
        <end position="31"/>
    </location>
</feature>